<evidence type="ECO:0000313" key="2">
    <source>
        <dbReference type="EMBL" id="EGK69814.1"/>
    </source>
</evidence>
<name>F5RHI2_METUF</name>
<protein>
    <submittedName>
        <fullName evidence="2">Uncharacterized protein</fullName>
    </submittedName>
</protein>
<evidence type="ECO:0000313" key="3">
    <source>
        <dbReference type="Proteomes" id="UP000005019"/>
    </source>
</evidence>
<dbReference type="AlphaFoldDB" id="F5RHI2"/>
<dbReference type="EMBL" id="AFHG01000059">
    <property type="protein sequence ID" value="EGK69814.1"/>
    <property type="molecule type" value="Genomic_DNA"/>
</dbReference>
<keyword evidence="3" id="KW-1185">Reference proteome</keyword>
<reference evidence="2 3" key="1">
    <citation type="journal article" date="2011" name="J. Bacteriol.">
        <title>Genome sequence of Methyloversatilis universalis FAM5T, a methylotrophic representative of the order Rhodocyclales.</title>
        <authorList>
            <person name="Kittichotirat W."/>
            <person name="Good N.M."/>
            <person name="Hall R."/>
            <person name="Bringel F."/>
            <person name="Lajus A."/>
            <person name="Medigue C."/>
            <person name="Smalley N.E."/>
            <person name="Beck D."/>
            <person name="Bumgarner R."/>
            <person name="Vuilleumier S."/>
            <person name="Kalyuzhnaya M.G."/>
        </authorList>
    </citation>
    <scope>NUCLEOTIDE SEQUENCE [LARGE SCALE GENOMIC DNA]</scope>
    <source>
        <strain evidence="3">ATCC BAA-1314 / JCM 13912 / FAM5</strain>
    </source>
</reference>
<comment type="caution">
    <text evidence="2">The sequence shown here is derived from an EMBL/GenBank/DDBJ whole genome shotgun (WGS) entry which is preliminary data.</text>
</comment>
<sequence>MRALARQIGPAAAWALVLLLGFEAALHCDAWLYRYRSVFAAGRAEDKMRHAARQQPDTLFVGNSRTDNGLSPAAFRAGADLPDRHVAFNLGLPGANTLVLRGVVERLLERGMKPPADVFIALDETLFQDEDSLGYYGFFALRDDLWQDGLHGALFGSWLRSWYYSGNLRQLREPDKLGRFIEATFHEIEPVGGSAERTAGYRQGRSGGFQTAEQLRAQEAGTRAPPDPRMTRHLFDLVERLTRAGSRVHLIAVPMFERASAFGPDAAAGPYADILPALEARGARWLEAPPGRPLQPGDFADPGHLNDSGARVFSTSLGQAFARTAPPRP</sequence>
<dbReference type="OrthoDB" id="8565625at2"/>
<organism evidence="2 3">
    <name type="scientific">Methyloversatilis universalis (strain ATCC BAA-1314 / DSM 25237 / JCM 13912 / CCUG 52030 / FAM5)</name>
    <dbReference type="NCBI Taxonomy" id="1000565"/>
    <lineage>
        <taxon>Bacteria</taxon>
        <taxon>Pseudomonadati</taxon>
        <taxon>Pseudomonadota</taxon>
        <taxon>Betaproteobacteria</taxon>
        <taxon>Nitrosomonadales</taxon>
        <taxon>Sterolibacteriaceae</taxon>
        <taxon>Methyloversatilis</taxon>
    </lineage>
</organism>
<accession>F5RHI2</accession>
<proteinExistence type="predicted"/>
<dbReference type="Proteomes" id="UP000005019">
    <property type="component" value="Unassembled WGS sequence"/>
</dbReference>
<feature type="region of interest" description="Disordered" evidence="1">
    <location>
        <begin position="287"/>
        <end position="310"/>
    </location>
</feature>
<gene>
    <name evidence="2" type="ORF">METUNv1_03779</name>
</gene>
<evidence type="ECO:0000256" key="1">
    <source>
        <dbReference type="SAM" id="MobiDB-lite"/>
    </source>
</evidence>
<dbReference type="eggNOG" id="ENOG5033UN8">
    <property type="taxonomic scope" value="Bacteria"/>
</dbReference>
<dbReference type="STRING" id="1000565.METUNv1_03779"/>